<gene>
    <name evidence="1" type="ORF">WAX78_01865</name>
</gene>
<protein>
    <submittedName>
        <fullName evidence="1">Uncharacterized protein</fullName>
    </submittedName>
</protein>
<accession>A0ABU8FQF9</accession>
<reference evidence="1 2" key="1">
    <citation type="submission" date="2024-01" db="EMBL/GenBank/DDBJ databases">
        <title>Seven novel Bacillus-like species.</title>
        <authorList>
            <person name="Liu G."/>
        </authorList>
    </citation>
    <scope>NUCLEOTIDE SEQUENCE [LARGE SCALE GENOMIC DNA]</scope>
    <source>
        <strain evidence="1 2">FJAT-53711</strain>
    </source>
</reference>
<evidence type="ECO:0000313" key="2">
    <source>
        <dbReference type="Proteomes" id="UP001367922"/>
    </source>
</evidence>
<evidence type="ECO:0000313" key="1">
    <source>
        <dbReference type="EMBL" id="MEI4828211.1"/>
    </source>
</evidence>
<dbReference type="Proteomes" id="UP001367922">
    <property type="component" value="Unassembled WGS sequence"/>
</dbReference>
<name>A0ABU8FQF9_9BACI</name>
<sequence>MFNLFTEENYVSSLRSIFYMESSIYKYLHAVHDMMTTIKNHHKDENNFDVFVTIKACIFPLLQRIADLEGILLRKTFYIVEHTCPHIQTAAICRISAEGFDGDISKTKALLYNVNKIFKQLYPNGNKIIDETIENILHLETRRKQIFVSSKQWKKNNDPSKVRLLIEP</sequence>
<dbReference type="EMBL" id="JBAWSV010000001">
    <property type="protein sequence ID" value="MEI4828211.1"/>
    <property type="molecule type" value="Genomic_DNA"/>
</dbReference>
<keyword evidence="2" id="KW-1185">Reference proteome</keyword>
<comment type="caution">
    <text evidence="1">The sequence shown here is derived from an EMBL/GenBank/DDBJ whole genome shotgun (WGS) entry which is preliminary data.</text>
</comment>
<organism evidence="1 2">
    <name type="scientific">Bacillus yunxiaonensis</name>
    <dbReference type="NCBI Taxonomy" id="3127665"/>
    <lineage>
        <taxon>Bacteria</taxon>
        <taxon>Bacillati</taxon>
        <taxon>Bacillota</taxon>
        <taxon>Bacilli</taxon>
        <taxon>Bacillales</taxon>
        <taxon>Bacillaceae</taxon>
        <taxon>Bacillus</taxon>
    </lineage>
</organism>
<proteinExistence type="predicted"/>